<comment type="caution">
    <text evidence="2">The sequence shown here is derived from an EMBL/GenBank/DDBJ whole genome shotgun (WGS) entry which is preliminary data.</text>
</comment>
<evidence type="ECO:0000256" key="1">
    <source>
        <dbReference type="SAM" id="Phobius"/>
    </source>
</evidence>
<protein>
    <submittedName>
        <fullName evidence="2">Uncharacterized protein</fullName>
    </submittedName>
</protein>
<evidence type="ECO:0000313" key="3">
    <source>
        <dbReference type="Proteomes" id="UP000248079"/>
    </source>
</evidence>
<feature type="transmembrane region" description="Helical" evidence="1">
    <location>
        <begin position="49"/>
        <end position="69"/>
    </location>
</feature>
<organism evidence="2 3">
    <name type="scientific">Marinifilum breve</name>
    <dbReference type="NCBI Taxonomy" id="2184082"/>
    <lineage>
        <taxon>Bacteria</taxon>
        <taxon>Pseudomonadati</taxon>
        <taxon>Bacteroidota</taxon>
        <taxon>Bacteroidia</taxon>
        <taxon>Marinilabiliales</taxon>
        <taxon>Marinifilaceae</taxon>
    </lineage>
</organism>
<keyword evidence="1" id="KW-0472">Membrane</keyword>
<dbReference type="AlphaFoldDB" id="A0A2V3ZRD9"/>
<evidence type="ECO:0000313" key="2">
    <source>
        <dbReference type="EMBL" id="PXX95436.1"/>
    </source>
</evidence>
<dbReference type="RefSeq" id="WP_110363833.1">
    <property type="nucleotide sequence ID" value="NZ_QFLI01000015.1"/>
</dbReference>
<dbReference type="Proteomes" id="UP000248079">
    <property type="component" value="Unassembled WGS sequence"/>
</dbReference>
<keyword evidence="1" id="KW-0812">Transmembrane</keyword>
<name>A0A2V3ZRD9_9BACT</name>
<sequence length="218" mass="25145">MEFRQENFITFIKNTKLPFVFNWPLNIGFLIILMILIFQISATNLAQDLVAILFVTIGFVGMKVFVYGMNYKMFSAGGKAIKQLKENENILLQDVAVYIRNFDFYSQNNKMDIRINKVIYDFNSSDIVLTENTIILMGKGFGIGFVGYAYPVELVVNQSLTSLPQAKIINYFERGSRVEVHIKDRTYKKIIKIEFKEKVEVLSQWLSNFKDIIGDNAS</sequence>
<keyword evidence="3" id="KW-1185">Reference proteome</keyword>
<reference evidence="2 3" key="1">
    <citation type="submission" date="2018-05" db="EMBL/GenBank/DDBJ databases">
        <title>Marinifilum breve JC075T sp. nov., a marine bacterium isolated from Yongle Blue Hole in the South China Sea.</title>
        <authorList>
            <person name="Fu T."/>
        </authorList>
    </citation>
    <scope>NUCLEOTIDE SEQUENCE [LARGE SCALE GENOMIC DNA]</scope>
    <source>
        <strain evidence="2 3">JC075</strain>
    </source>
</reference>
<gene>
    <name evidence="2" type="ORF">DF185_22225</name>
</gene>
<feature type="transmembrane region" description="Helical" evidence="1">
    <location>
        <begin position="21"/>
        <end position="43"/>
    </location>
</feature>
<dbReference type="OrthoDB" id="9836207at2"/>
<keyword evidence="1" id="KW-1133">Transmembrane helix</keyword>
<dbReference type="EMBL" id="QFLI01000015">
    <property type="protein sequence ID" value="PXX95436.1"/>
    <property type="molecule type" value="Genomic_DNA"/>
</dbReference>
<proteinExistence type="predicted"/>
<accession>A0A2V3ZRD9</accession>